<dbReference type="AlphaFoldDB" id="E6TZ57"/>
<dbReference type="STRING" id="649639.Bcell_4273"/>
<dbReference type="Proteomes" id="UP000001401">
    <property type="component" value="Chromosome"/>
</dbReference>
<evidence type="ECO:0000313" key="1">
    <source>
        <dbReference type="EMBL" id="ADU32500.1"/>
    </source>
</evidence>
<evidence type="ECO:0000313" key="2">
    <source>
        <dbReference type="Proteomes" id="UP000001401"/>
    </source>
</evidence>
<gene>
    <name evidence="1" type="ordered locus">Bcell_4273</name>
</gene>
<sequence length="155" mass="17999">MHLEIKVIKDNNKNEYTHIKLPSPYLEEEINEIVGTDCYSIQFNKSIKNKVNLSIADINLIAERLERYDTALVEAMYEYTGCLYETFVCLEEYRYQYKSGVSSLVEVAEEMVKLGYLGTNDLSEEVLRYISFDKIARDLDAEGWKIINNIAILAY</sequence>
<dbReference type="EMBL" id="CP002394">
    <property type="protein sequence ID" value="ADU32500.1"/>
    <property type="molecule type" value="Genomic_DNA"/>
</dbReference>
<keyword evidence="2" id="KW-1185">Reference proteome</keyword>
<protein>
    <submittedName>
        <fullName evidence="1">Uncharacterized protein</fullName>
    </submittedName>
</protein>
<dbReference type="HOGENOM" id="CLU_1691948_0_0_9"/>
<dbReference type="RefSeq" id="WP_013490826.1">
    <property type="nucleotide sequence ID" value="NC_014829.1"/>
</dbReference>
<reference evidence="1" key="1">
    <citation type="submission" date="2010-12" db="EMBL/GenBank/DDBJ databases">
        <title>Complete sequence of Bacillus cellulosilyticus DSM 2522.</title>
        <authorList>
            <consortium name="US DOE Joint Genome Institute"/>
            <person name="Lucas S."/>
            <person name="Copeland A."/>
            <person name="Lapidus A."/>
            <person name="Cheng J.-F."/>
            <person name="Bruce D."/>
            <person name="Goodwin L."/>
            <person name="Pitluck S."/>
            <person name="Chertkov O."/>
            <person name="Detter J.C."/>
            <person name="Han C."/>
            <person name="Tapia R."/>
            <person name="Land M."/>
            <person name="Hauser L."/>
            <person name="Jeffries C."/>
            <person name="Kyrpides N."/>
            <person name="Ivanova N."/>
            <person name="Mikhailova N."/>
            <person name="Brumm P."/>
            <person name="Mead D."/>
            <person name="Woyke T."/>
        </authorList>
    </citation>
    <scope>NUCLEOTIDE SEQUENCE [LARGE SCALE GENOMIC DNA]</scope>
    <source>
        <strain evidence="1">DSM 2522</strain>
    </source>
</reference>
<dbReference type="KEGG" id="bco:Bcell_4273"/>
<proteinExistence type="predicted"/>
<accession>E6TZ57</accession>
<dbReference type="OrthoDB" id="944647at2"/>
<name>E6TZ57_EVAC2</name>
<organism evidence="1 2">
    <name type="scientific">Evansella cellulosilytica (strain ATCC 21833 / DSM 2522 / FERM P-1141 / JCM 9156 / N-4)</name>
    <name type="common">Bacillus cellulosilyticus</name>
    <dbReference type="NCBI Taxonomy" id="649639"/>
    <lineage>
        <taxon>Bacteria</taxon>
        <taxon>Bacillati</taxon>
        <taxon>Bacillota</taxon>
        <taxon>Bacilli</taxon>
        <taxon>Bacillales</taxon>
        <taxon>Bacillaceae</taxon>
        <taxon>Evansella</taxon>
    </lineage>
</organism>